<feature type="chain" id="PRO_5002855692" evidence="3">
    <location>
        <begin position="30"/>
        <end position="942"/>
    </location>
</feature>
<keyword evidence="1" id="KW-0175">Coiled coil</keyword>
<evidence type="ECO:0000313" key="4">
    <source>
        <dbReference type="EMBL" id="EEC47926.1"/>
    </source>
</evidence>
<name>B7G0P6_PHATC</name>
<feature type="region of interest" description="Disordered" evidence="2">
    <location>
        <begin position="541"/>
        <end position="617"/>
    </location>
</feature>
<proteinExistence type="predicted"/>
<dbReference type="RefSeq" id="XP_002180518.1">
    <property type="nucleotide sequence ID" value="XM_002180482.1"/>
</dbReference>
<evidence type="ECO:0000256" key="3">
    <source>
        <dbReference type="SAM" id="SignalP"/>
    </source>
</evidence>
<dbReference type="HOGENOM" id="CLU_312276_0_0_1"/>
<reference evidence="5" key="2">
    <citation type="submission" date="2008-08" db="EMBL/GenBank/DDBJ databases">
        <authorList>
            <consortium name="Diatom Consortium"/>
            <person name="Grigoriev I."/>
            <person name="Grimwood J."/>
            <person name="Kuo A."/>
            <person name="Otillar R.P."/>
            <person name="Salamov A."/>
            <person name="Detter J.C."/>
            <person name="Lindquist E."/>
            <person name="Shapiro H."/>
            <person name="Lucas S."/>
            <person name="Glavina del Rio T."/>
            <person name="Pitluck S."/>
            <person name="Rokhsar D."/>
            <person name="Bowler C."/>
        </authorList>
    </citation>
    <scope>GENOME REANNOTATION</scope>
    <source>
        <strain evidence="5">CCAP 1055/1</strain>
    </source>
</reference>
<gene>
    <name evidence="4" type="ORF">PHATRDRAFT_46281</name>
</gene>
<sequence length="942" mass="102178">MAMVIMSSLYRNLSVLLPLLLLLARSTQAFPQLSVTGGALRLPTAREQAFALRSTTGAGIRSLQQQQQRPNLPLYAQLPEAVGEDEDDNRHAEPQSPGLWQRCRPWLPFLRHHPHASRIPSTRHRFTLRRVTTAAAAALVGTTLGSALCVPQAAHASAPVMALPKAEGRDPASEALLEAERRQIKVTQQELQDMAATARKIEATQGEAARVRYEHEYQEAREAKAARKKADLEALRRELLDQGIDPFTDIEGKRQVIAFEKGVDLGKIPGTPFHLEKEFERSSRPQRSFGYKKVENRKIIACMVQDLKNRGLDPLEYFRTHGDKAADILDLPAPQAASLAQQYQANLEAYGQIRVPQEGEVSAKERLAQAAANDPSFQEQAKAQAKALKAQAKQAKADIKAKAQEAKRVAKEEAQRIKAEMKAAKQAEKDRAKAVAAGAATAVAGASTAVGSAVDQGAEMVQEQVAGAVETLSPGIDGRSGAGPDSGEDWTLPQEVMDGAPVPTASSTSLKGKIQAMPIVPVSAFVVAAGGGVAFKVYRDKQTKEEEERQRQFKLLMGDDDDIRRPSKMTPTSAPALEEIESNVPDMKQTEKPKAKEEPPRKENAATKKEETPVAPKKTKRIGLTKVFSKKKNARETDLKALLADDATAPNLAELLAKTLTFGAPGRFPKVVGLPGGMPMETFDLELAKEKLIAAQTDSGLSLKESAEVFANVVNCMLIDIVDLASTSLKEKDDKLTVDAINIVVDFMNHAASLYDSVAEGVVITPVTYGGSLSKSKLEQMYTAYAVSGMTNMANLSDDFENRVALLQDVFQINEKKAEGLMMKAVQKNMMNMLKDGEGMEGMEDMLKEMGGMEGMGDMASMMGPDGEGPNPEQLKEMLLSLKQLKDSGSIPPDELDAVKSQFKEAFGSGIDEVMKDADAQGGELTSDDKELLDLMKSILDG</sequence>
<dbReference type="InParanoid" id="B7G0P6"/>
<feature type="signal peptide" evidence="3">
    <location>
        <begin position="1"/>
        <end position="29"/>
    </location>
</feature>
<dbReference type="Proteomes" id="UP000000759">
    <property type="component" value="Chromosome 9"/>
</dbReference>
<feature type="compositionally biased region" description="Basic and acidic residues" evidence="2">
    <location>
        <begin position="541"/>
        <end position="551"/>
    </location>
</feature>
<accession>B7G0P6</accession>
<dbReference type="EMBL" id="CM000612">
    <property type="protein sequence ID" value="EEC47926.1"/>
    <property type="molecule type" value="Genomic_DNA"/>
</dbReference>
<keyword evidence="5" id="KW-1185">Reference proteome</keyword>
<dbReference type="eggNOG" id="ENOG502S3QS">
    <property type="taxonomic scope" value="Eukaryota"/>
</dbReference>
<organism evidence="4 5">
    <name type="scientific">Phaeodactylum tricornutum (strain CCAP 1055/1)</name>
    <dbReference type="NCBI Taxonomy" id="556484"/>
    <lineage>
        <taxon>Eukaryota</taxon>
        <taxon>Sar</taxon>
        <taxon>Stramenopiles</taxon>
        <taxon>Ochrophyta</taxon>
        <taxon>Bacillariophyta</taxon>
        <taxon>Bacillariophyceae</taxon>
        <taxon>Bacillariophycidae</taxon>
        <taxon>Naviculales</taxon>
        <taxon>Phaeodactylaceae</taxon>
        <taxon>Phaeodactylum</taxon>
    </lineage>
</organism>
<dbReference type="OrthoDB" id="48952at2759"/>
<dbReference type="GeneID" id="7201483"/>
<evidence type="ECO:0000313" key="5">
    <source>
        <dbReference type="Proteomes" id="UP000000759"/>
    </source>
</evidence>
<dbReference type="PaxDb" id="2850-Phatr46281"/>
<reference evidence="4 5" key="1">
    <citation type="journal article" date="2008" name="Nature">
        <title>The Phaeodactylum genome reveals the evolutionary history of diatom genomes.</title>
        <authorList>
            <person name="Bowler C."/>
            <person name="Allen A.E."/>
            <person name="Badger J.H."/>
            <person name="Grimwood J."/>
            <person name="Jabbari K."/>
            <person name="Kuo A."/>
            <person name="Maheswari U."/>
            <person name="Martens C."/>
            <person name="Maumus F."/>
            <person name="Otillar R.P."/>
            <person name="Rayko E."/>
            <person name="Salamov A."/>
            <person name="Vandepoele K."/>
            <person name="Beszteri B."/>
            <person name="Gruber A."/>
            <person name="Heijde M."/>
            <person name="Katinka M."/>
            <person name="Mock T."/>
            <person name="Valentin K."/>
            <person name="Verret F."/>
            <person name="Berges J.A."/>
            <person name="Brownlee C."/>
            <person name="Cadoret J.P."/>
            <person name="Chiovitti A."/>
            <person name="Choi C.J."/>
            <person name="Coesel S."/>
            <person name="De Martino A."/>
            <person name="Detter J.C."/>
            <person name="Durkin C."/>
            <person name="Falciatore A."/>
            <person name="Fournet J."/>
            <person name="Haruta M."/>
            <person name="Huysman M.J."/>
            <person name="Jenkins B.D."/>
            <person name="Jiroutova K."/>
            <person name="Jorgensen R.E."/>
            <person name="Joubert Y."/>
            <person name="Kaplan A."/>
            <person name="Kroger N."/>
            <person name="Kroth P.G."/>
            <person name="La Roche J."/>
            <person name="Lindquist E."/>
            <person name="Lommer M."/>
            <person name="Martin-Jezequel V."/>
            <person name="Lopez P.J."/>
            <person name="Lucas S."/>
            <person name="Mangogna M."/>
            <person name="McGinnis K."/>
            <person name="Medlin L.K."/>
            <person name="Montsant A."/>
            <person name="Oudot-Le Secq M.P."/>
            <person name="Napoli C."/>
            <person name="Obornik M."/>
            <person name="Parker M.S."/>
            <person name="Petit J.L."/>
            <person name="Porcel B.M."/>
            <person name="Poulsen N."/>
            <person name="Robison M."/>
            <person name="Rychlewski L."/>
            <person name="Rynearson T.A."/>
            <person name="Schmutz J."/>
            <person name="Shapiro H."/>
            <person name="Siaut M."/>
            <person name="Stanley M."/>
            <person name="Sussman M.R."/>
            <person name="Taylor A.R."/>
            <person name="Vardi A."/>
            <person name="von Dassow P."/>
            <person name="Vyverman W."/>
            <person name="Willis A."/>
            <person name="Wyrwicz L.S."/>
            <person name="Rokhsar D.S."/>
            <person name="Weissenbach J."/>
            <person name="Armbrust E.V."/>
            <person name="Green B.R."/>
            <person name="Van de Peer Y."/>
            <person name="Grigoriev I.V."/>
        </authorList>
    </citation>
    <scope>NUCLEOTIDE SEQUENCE [LARGE SCALE GENOMIC DNA]</scope>
    <source>
        <strain evidence="4 5">CCAP 1055/1</strain>
    </source>
</reference>
<evidence type="ECO:0000256" key="1">
    <source>
        <dbReference type="SAM" id="Coils"/>
    </source>
</evidence>
<dbReference type="AlphaFoldDB" id="B7G0P6"/>
<keyword evidence="3" id="KW-0732">Signal</keyword>
<feature type="coiled-coil region" evidence="1">
    <location>
        <begin position="378"/>
        <end position="431"/>
    </location>
</feature>
<dbReference type="KEGG" id="pti:PHATRDRAFT_46281"/>
<protein>
    <submittedName>
        <fullName evidence="4">Uncharacterized protein</fullName>
    </submittedName>
</protein>
<feature type="compositionally biased region" description="Basic and acidic residues" evidence="2">
    <location>
        <begin position="588"/>
        <end position="612"/>
    </location>
</feature>
<feature type="coiled-coil region" evidence="1">
    <location>
        <begin position="177"/>
        <end position="242"/>
    </location>
</feature>
<evidence type="ECO:0000256" key="2">
    <source>
        <dbReference type="SAM" id="MobiDB-lite"/>
    </source>
</evidence>